<keyword evidence="3 6" id="KW-0812">Transmembrane</keyword>
<dbReference type="Gene3D" id="1.20.1250.20">
    <property type="entry name" value="MFS general substrate transporter like domains"/>
    <property type="match status" value="1"/>
</dbReference>
<evidence type="ECO:0000256" key="3">
    <source>
        <dbReference type="ARBA" id="ARBA00022692"/>
    </source>
</evidence>
<keyword evidence="5 6" id="KW-0472">Membrane</keyword>
<feature type="transmembrane region" description="Helical" evidence="6">
    <location>
        <begin position="48"/>
        <end position="69"/>
    </location>
</feature>
<evidence type="ECO:0000313" key="8">
    <source>
        <dbReference type="EMBL" id="TKG34665.1"/>
    </source>
</evidence>
<dbReference type="PANTHER" id="PTHR43385">
    <property type="entry name" value="RIBOFLAVIN TRANSPORTER RIBJ"/>
    <property type="match status" value="1"/>
</dbReference>
<dbReference type="InterPro" id="IPR036259">
    <property type="entry name" value="MFS_trans_sf"/>
</dbReference>
<dbReference type="InterPro" id="IPR011701">
    <property type="entry name" value="MFS"/>
</dbReference>
<dbReference type="GO" id="GO:0022857">
    <property type="term" value="F:transmembrane transporter activity"/>
    <property type="evidence" value="ECO:0007669"/>
    <property type="project" value="InterPro"/>
</dbReference>
<dbReference type="RefSeq" id="WP_102257797.1">
    <property type="nucleotide sequence ID" value="NZ_MDBP01000038.1"/>
</dbReference>
<keyword evidence="2" id="KW-0813">Transport</keyword>
<dbReference type="PANTHER" id="PTHR43385:SF1">
    <property type="entry name" value="RIBOFLAVIN TRANSPORTER RIBJ"/>
    <property type="match status" value="1"/>
</dbReference>
<evidence type="ECO:0000256" key="6">
    <source>
        <dbReference type="SAM" id="Phobius"/>
    </source>
</evidence>
<dbReference type="AlphaFoldDB" id="A0A2N7NJ65"/>
<dbReference type="SUPFAM" id="SSF103473">
    <property type="entry name" value="MFS general substrate transporter"/>
    <property type="match status" value="1"/>
</dbReference>
<dbReference type="EMBL" id="SYVV01000010">
    <property type="protein sequence ID" value="TKG34665.1"/>
    <property type="molecule type" value="Genomic_DNA"/>
</dbReference>
<dbReference type="Proteomes" id="UP000235579">
    <property type="component" value="Unassembled WGS sequence"/>
</dbReference>
<feature type="transmembrane region" description="Helical" evidence="6">
    <location>
        <begin position="81"/>
        <end position="98"/>
    </location>
</feature>
<feature type="transmembrane region" description="Helical" evidence="6">
    <location>
        <begin position="172"/>
        <end position="194"/>
    </location>
</feature>
<accession>A0A2N7NJ65</accession>
<comment type="caution">
    <text evidence="7">The sequence shown here is derived from an EMBL/GenBank/DDBJ whole genome shotgun (WGS) entry which is preliminary data.</text>
</comment>
<name>A0A2N7NJ65_9VIBR</name>
<evidence type="ECO:0000256" key="2">
    <source>
        <dbReference type="ARBA" id="ARBA00022448"/>
    </source>
</evidence>
<evidence type="ECO:0000313" key="7">
    <source>
        <dbReference type="EMBL" id="PMP14990.1"/>
    </source>
</evidence>
<feature type="transmembrane region" description="Helical" evidence="6">
    <location>
        <begin position="215"/>
        <end position="237"/>
    </location>
</feature>
<gene>
    <name evidence="7" type="ORF">BCS92_13325</name>
    <name evidence="8" type="ORF">FC057_09180</name>
</gene>
<dbReference type="Proteomes" id="UP000308018">
    <property type="component" value="Unassembled WGS sequence"/>
</dbReference>
<feature type="transmembrane region" description="Helical" evidence="6">
    <location>
        <begin position="139"/>
        <end position="160"/>
    </location>
</feature>
<organism evidence="7 9">
    <name type="scientific">Vibrio tasmaniensis</name>
    <dbReference type="NCBI Taxonomy" id="212663"/>
    <lineage>
        <taxon>Bacteria</taxon>
        <taxon>Pseudomonadati</taxon>
        <taxon>Pseudomonadota</taxon>
        <taxon>Gammaproteobacteria</taxon>
        <taxon>Vibrionales</taxon>
        <taxon>Vibrionaceae</taxon>
        <taxon>Vibrio</taxon>
    </lineage>
</organism>
<dbReference type="PROSITE" id="PS51257">
    <property type="entry name" value="PROKAR_LIPOPROTEIN"/>
    <property type="match status" value="1"/>
</dbReference>
<dbReference type="InterPro" id="IPR052983">
    <property type="entry name" value="MFS_Riboflavin_Transporter"/>
</dbReference>
<reference evidence="7" key="3">
    <citation type="journal article" date="2018" name="Nature">
        <title>A major lineage of non-tailed dsDNA viruses as unrecognized killers of marine bacteria.</title>
        <authorList>
            <person name="Kauffman K.M."/>
            <person name="Hussain F.A."/>
            <person name="Yang J."/>
            <person name="Arevalo P."/>
            <person name="Brown J.M."/>
            <person name="Chang W.K."/>
            <person name="VanInsberghe D."/>
            <person name="Elsherbini J."/>
            <person name="Sharma R.S."/>
            <person name="Cutler M.B."/>
            <person name="Kelly L."/>
            <person name="Polz M.F."/>
        </authorList>
    </citation>
    <scope>NUCLEOTIDE SEQUENCE</scope>
    <source>
        <strain evidence="7">10N.222.48.A2</strain>
    </source>
</reference>
<sequence length="239" mass="25483">MYQKFSFSFNVPKQVILFFVVLLQACLGGTYSWSVYDAVFIKQYDVPAALASAPFNLFYVVFPIMLLFASKLIDRFGPRQCAILGGALFGCGWMLASLGAHNFYYILAGVGVLSGLGVGIAYLIPITVGVAWYPEQRGLVTGLAVAGFAGGAALVSQLAQYFLTAGVSPYELLGGVGVGYIFIAIFSGLFMSYPAIMASGSTGRVRLTSVVQGRLFQTLFFAMTAGLTAGFLLIVSLPF</sequence>
<reference evidence="7" key="2">
    <citation type="submission" date="2016-07" db="EMBL/GenBank/DDBJ databases">
        <authorList>
            <person name="Wan K."/>
            <person name="Booth B."/>
            <person name="Spirohn K."/>
            <person name="Hao T."/>
            <person name="Hu Y."/>
            <person name="Calderwood M."/>
            <person name="Hill D."/>
            <person name="Mohr S."/>
            <person name="Vidal M."/>
            <person name="Celniker S."/>
            <person name="Perrimon N."/>
        </authorList>
    </citation>
    <scope>NUCLEOTIDE SEQUENCE</scope>
    <source>
        <strain evidence="7">10N.222.48.A2</strain>
    </source>
</reference>
<evidence type="ECO:0000256" key="1">
    <source>
        <dbReference type="ARBA" id="ARBA00004141"/>
    </source>
</evidence>
<reference evidence="9" key="1">
    <citation type="submission" date="2016-07" db="EMBL/GenBank/DDBJ databases">
        <title>Nontailed viruses are major unrecognized killers of bacteria in the ocean.</title>
        <authorList>
            <person name="Kauffman K."/>
            <person name="Hussain F."/>
            <person name="Yang J."/>
            <person name="Arevalo P."/>
            <person name="Brown J."/>
            <person name="Cutler M."/>
            <person name="Kelly L."/>
            <person name="Polz M.F."/>
        </authorList>
    </citation>
    <scope>NUCLEOTIDE SEQUENCE [LARGE SCALE GENOMIC DNA]</scope>
    <source>
        <strain evidence="9">10N.222.48.A2</strain>
    </source>
</reference>
<reference evidence="8 10" key="4">
    <citation type="submission" date="2019-04" db="EMBL/GenBank/DDBJ databases">
        <title>A reverse ecology approach based on a biological definition of microbial populations.</title>
        <authorList>
            <person name="Arevalo P."/>
            <person name="Vaninsberghe D."/>
            <person name="Elsherbini J."/>
            <person name="Gore J."/>
            <person name="Polz M."/>
        </authorList>
    </citation>
    <scope>NUCLEOTIDE SEQUENCE [LARGE SCALE GENOMIC DNA]</scope>
    <source>
        <strain evidence="8 10">10N.222.45.A8</strain>
    </source>
</reference>
<protein>
    <submittedName>
        <fullName evidence="8">OFA family MFS transporter</fullName>
    </submittedName>
</protein>
<comment type="subcellular location">
    <subcellularLocation>
        <location evidence="1">Membrane</location>
        <topology evidence="1">Multi-pass membrane protein</topology>
    </subcellularLocation>
</comment>
<feature type="transmembrane region" description="Helical" evidence="6">
    <location>
        <begin position="104"/>
        <end position="132"/>
    </location>
</feature>
<evidence type="ECO:0000256" key="4">
    <source>
        <dbReference type="ARBA" id="ARBA00022989"/>
    </source>
</evidence>
<proteinExistence type="predicted"/>
<dbReference type="Pfam" id="PF07690">
    <property type="entry name" value="MFS_1"/>
    <property type="match status" value="1"/>
</dbReference>
<keyword evidence="4 6" id="KW-1133">Transmembrane helix</keyword>
<evidence type="ECO:0000256" key="5">
    <source>
        <dbReference type="ARBA" id="ARBA00023136"/>
    </source>
</evidence>
<dbReference type="EMBL" id="MDBP01000038">
    <property type="protein sequence ID" value="PMP14990.1"/>
    <property type="molecule type" value="Genomic_DNA"/>
</dbReference>
<evidence type="ECO:0000313" key="9">
    <source>
        <dbReference type="Proteomes" id="UP000235579"/>
    </source>
</evidence>
<dbReference type="GO" id="GO:0016020">
    <property type="term" value="C:membrane"/>
    <property type="evidence" value="ECO:0007669"/>
    <property type="project" value="UniProtKB-SubCell"/>
</dbReference>
<evidence type="ECO:0000313" key="10">
    <source>
        <dbReference type="Proteomes" id="UP000308018"/>
    </source>
</evidence>